<dbReference type="InterPro" id="IPR036526">
    <property type="entry name" value="C-N_Hydrolase_sf"/>
</dbReference>
<gene>
    <name evidence="1" type="ORF">MUG84_16110</name>
</gene>
<sequence length="207" mass="23031">MKIVIGQPKLESELNQLELTLTAYPEADVVIFPEGYINANLEQARKLARMHHTAIISGYKNPKDWSVVIDASGDLLLNRAKYEAGGAAEVNGQRIAHLLCDELVLQGLKEQAEPVDMIAHPIGVGMFSEEQFEEWITVAKNIAKQHHALIIGTSHADGSYRDSAVSIPIAYCIDPDGREVFIRKNDTRTVLLDTETMQYIVSEAVYR</sequence>
<accession>A0A9X1WRB2</accession>
<protein>
    <recommendedName>
        <fullName evidence="3">CN hydrolase domain-containing protein</fullName>
    </recommendedName>
</protein>
<evidence type="ECO:0000313" key="2">
    <source>
        <dbReference type="Proteomes" id="UP001139347"/>
    </source>
</evidence>
<reference evidence="1" key="1">
    <citation type="submission" date="2022-04" db="EMBL/GenBank/DDBJ databases">
        <title>Paenibacillus mangrovi sp. nov., a novel endophytic bacterium isolated from bark of Kandelia candel.</title>
        <authorList>
            <person name="Tuo L."/>
        </authorList>
    </citation>
    <scope>NUCLEOTIDE SEQUENCE</scope>
    <source>
        <strain evidence="1">KQZ6P-2</strain>
    </source>
</reference>
<keyword evidence="2" id="KW-1185">Reference proteome</keyword>
<organism evidence="1 2">
    <name type="scientific">Paenibacillus mangrovi</name>
    <dbReference type="NCBI Taxonomy" id="2931978"/>
    <lineage>
        <taxon>Bacteria</taxon>
        <taxon>Bacillati</taxon>
        <taxon>Bacillota</taxon>
        <taxon>Bacilli</taxon>
        <taxon>Bacillales</taxon>
        <taxon>Paenibacillaceae</taxon>
        <taxon>Paenibacillus</taxon>
    </lineage>
</organism>
<comment type="caution">
    <text evidence="1">The sequence shown here is derived from an EMBL/GenBank/DDBJ whole genome shotgun (WGS) entry which is preliminary data.</text>
</comment>
<dbReference type="Proteomes" id="UP001139347">
    <property type="component" value="Unassembled WGS sequence"/>
</dbReference>
<proteinExistence type="predicted"/>
<evidence type="ECO:0000313" key="1">
    <source>
        <dbReference type="EMBL" id="MCJ8013256.1"/>
    </source>
</evidence>
<dbReference type="RefSeq" id="WP_244726455.1">
    <property type="nucleotide sequence ID" value="NZ_JALIRP010000006.1"/>
</dbReference>
<evidence type="ECO:0008006" key="3">
    <source>
        <dbReference type="Google" id="ProtNLM"/>
    </source>
</evidence>
<dbReference type="SUPFAM" id="SSF56317">
    <property type="entry name" value="Carbon-nitrogen hydrolase"/>
    <property type="match status" value="1"/>
</dbReference>
<dbReference type="EMBL" id="JALIRP010000006">
    <property type="protein sequence ID" value="MCJ8013256.1"/>
    <property type="molecule type" value="Genomic_DNA"/>
</dbReference>
<name>A0A9X1WRB2_9BACL</name>
<dbReference type="AlphaFoldDB" id="A0A9X1WRB2"/>